<proteinExistence type="inferred from homology"/>
<evidence type="ECO:0000256" key="2">
    <source>
        <dbReference type="ARBA" id="ARBA00005320"/>
    </source>
</evidence>
<evidence type="ECO:0000256" key="6">
    <source>
        <dbReference type="SAM" id="SignalP"/>
    </source>
</evidence>
<dbReference type="Gene3D" id="3.10.450.10">
    <property type="match status" value="1"/>
</dbReference>
<dbReference type="GO" id="GO:0006952">
    <property type="term" value="P:defense response"/>
    <property type="evidence" value="ECO:0007669"/>
    <property type="project" value="InterPro"/>
</dbReference>
<evidence type="ECO:0000256" key="5">
    <source>
        <dbReference type="SAM" id="MobiDB-lite"/>
    </source>
</evidence>
<dbReference type="InterPro" id="IPR046350">
    <property type="entry name" value="Cystatin_sf"/>
</dbReference>
<name>A0AAV7MD25_PLEWA</name>
<dbReference type="InterPro" id="IPR001894">
    <property type="entry name" value="Cathelicidin-like"/>
</dbReference>
<evidence type="ECO:0000256" key="3">
    <source>
        <dbReference type="ARBA" id="ARBA00022525"/>
    </source>
</evidence>
<gene>
    <name evidence="7" type="ORF">NDU88_004102</name>
</gene>
<keyword evidence="3" id="KW-0964">Secreted</keyword>
<dbReference type="SUPFAM" id="SSF54403">
    <property type="entry name" value="Cystatin/monellin"/>
    <property type="match status" value="1"/>
</dbReference>
<comment type="caution">
    <text evidence="7">The sequence shown here is derived from an EMBL/GenBank/DDBJ whole genome shotgun (WGS) entry which is preliminary data.</text>
</comment>
<keyword evidence="6" id="KW-0732">Signal</keyword>
<organism evidence="7 8">
    <name type="scientific">Pleurodeles waltl</name>
    <name type="common">Iberian ribbed newt</name>
    <dbReference type="NCBI Taxonomy" id="8319"/>
    <lineage>
        <taxon>Eukaryota</taxon>
        <taxon>Metazoa</taxon>
        <taxon>Chordata</taxon>
        <taxon>Craniata</taxon>
        <taxon>Vertebrata</taxon>
        <taxon>Euteleostomi</taxon>
        <taxon>Amphibia</taxon>
        <taxon>Batrachia</taxon>
        <taxon>Caudata</taxon>
        <taxon>Salamandroidea</taxon>
        <taxon>Salamandridae</taxon>
        <taxon>Pleurodelinae</taxon>
        <taxon>Pleurodeles</taxon>
    </lineage>
</organism>
<dbReference type="PANTHER" id="PTHR10206:SF0">
    <property type="entry name" value="CATHELICIDIN B1-RELATED"/>
    <property type="match status" value="1"/>
</dbReference>
<feature type="chain" id="PRO_5043507594" evidence="6">
    <location>
        <begin position="20"/>
        <end position="185"/>
    </location>
</feature>
<keyword evidence="4" id="KW-1015">Disulfide bond</keyword>
<evidence type="ECO:0000256" key="4">
    <source>
        <dbReference type="ARBA" id="ARBA00023157"/>
    </source>
</evidence>
<protein>
    <submittedName>
        <fullName evidence="7">Uncharacterized protein</fullName>
    </submittedName>
</protein>
<feature type="region of interest" description="Disordered" evidence="5">
    <location>
        <begin position="132"/>
        <end position="158"/>
    </location>
</feature>
<sequence>MDGWLKLTLLLCVVLPDSSVPLPTHPVTSKQFQLISDAIELLNFSAKGSVFRLLFPEVWLVADHATRSLQQLNFTIKETECFIGEESERENLEKCDFKDGGIVKECSVYFLIDQGTEAPVINCNTLQQKQSRVKRSGNKAEVQRGGKSGNGRGGGRGNCKGKGGRGNCGNKGCRLPGACSSVGII</sequence>
<feature type="signal peptide" evidence="6">
    <location>
        <begin position="1"/>
        <end position="19"/>
    </location>
</feature>
<comment type="subcellular location">
    <subcellularLocation>
        <location evidence="1">Secreted</location>
    </subcellularLocation>
</comment>
<evidence type="ECO:0000256" key="1">
    <source>
        <dbReference type="ARBA" id="ARBA00004613"/>
    </source>
</evidence>
<evidence type="ECO:0000313" key="8">
    <source>
        <dbReference type="Proteomes" id="UP001066276"/>
    </source>
</evidence>
<feature type="compositionally biased region" description="Gly residues" evidence="5">
    <location>
        <begin position="146"/>
        <end position="158"/>
    </location>
</feature>
<dbReference type="Proteomes" id="UP001066276">
    <property type="component" value="Chromosome 10"/>
</dbReference>
<accession>A0AAV7MD25</accession>
<keyword evidence="8" id="KW-1185">Reference proteome</keyword>
<comment type="similarity">
    <text evidence="2">Belongs to the cathelicidin family.</text>
</comment>
<evidence type="ECO:0000313" key="7">
    <source>
        <dbReference type="EMBL" id="KAJ1098998.1"/>
    </source>
</evidence>
<dbReference type="GO" id="GO:0005615">
    <property type="term" value="C:extracellular space"/>
    <property type="evidence" value="ECO:0007669"/>
    <property type="project" value="TreeGrafter"/>
</dbReference>
<dbReference type="PANTHER" id="PTHR10206">
    <property type="entry name" value="CATHELICIDIN"/>
    <property type="match status" value="1"/>
</dbReference>
<dbReference type="Pfam" id="PF00666">
    <property type="entry name" value="Cathelicidins"/>
    <property type="match status" value="1"/>
</dbReference>
<reference evidence="7" key="1">
    <citation type="journal article" date="2022" name="bioRxiv">
        <title>Sequencing and chromosome-scale assembly of the giantPleurodeles waltlgenome.</title>
        <authorList>
            <person name="Brown T."/>
            <person name="Elewa A."/>
            <person name="Iarovenko S."/>
            <person name="Subramanian E."/>
            <person name="Araus A.J."/>
            <person name="Petzold A."/>
            <person name="Susuki M."/>
            <person name="Suzuki K.-i.T."/>
            <person name="Hayashi T."/>
            <person name="Toyoda A."/>
            <person name="Oliveira C."/>
            <person name="Osipova E."/>
            <person name="Leigh N.D."/>
            <person name="Simon A."/>
            <person name="Yun M.H."/>
        </authorList>
    </citation>
    <scope>NUCLEOTIDE SEQUENCE</scope>
    <source>
        <strain evidence="7">20211129_DDA</strain>
        <tissue evidence="7">Liver</tissue>
    </source>
</reference>
<dbReference type="EMBL" id="JANPWB010000014">
    <property type="protein sequence ID" value="KAJ1098998.1"/>
    <property type="molecule type" value="Genomic_DNA"/>
</dbReference>
<dbReference type="AlphaFoldDB" id="A0AAV7MD25"/>